<name>A0A183UFE3_TOXCA</name>
<feature type="domain" description="RRM" evidence="3">
    <location>
        <begin position="87"/>
        <end position="165"/>
    </location>
</feature>
<dbReference type="AlphaFoldDB" id="A0A183UFE3"/>
<accession>A0A183UFE3</accession>
<dbReference type="InterPro" id="IPR012677">
    <property type="entry name" value="Nucleotide-bd_a/b_plait_sf"/>
</dbReference>
<proteinExistence type="predicted"/>
<evidence type="ECO:0000256" key="2">
    <source>
        <dbReference type="SAM" id="MobiDB-lite"/>
    </source>
</evidence>
<keyword evidence="1" id="KW-0694">RNA-binding</keyword>
<evidence type="ECO:0000313" key="4">
    <source>
        <dbReference type="EMBL" id="VDM38534.1"/>
    </source>
</evidence>
<dbReference type="Gene3D" id="3.30.70.330">
    <property type="match status" value="1"/>
</dbReference>
<dbReference type="InterPro" id="IPR035979">
    <property type="entry name" value="RBD_domain_sf"/>
</dbReference>
<dbReference type="EMBL" id="UYWY01019637">
    <property type="protein sequence ID" value="VDM38534.1"/>
    <property type="molecule type" value="Genomic_DNA"/>
</dbReference>
<dbReference type="WBParaSite" id="TCNE_0000721301-mRNA-1">
    <property type="protein sequence ID" value="TCNE_0000721301-mRNA-1"/>
    <property type="gene ID" value="TCNE_0000721301"/>
</dbReference>
<dbReference type="GO" id="GO:0003723">
    <property type="term" value="F:RNA binding"/>
    <property type="evidence" value="ECO:0007669"/>
    <property type="project" value="UniProtKB-UniRule"/>
</dbReference>
<gene>
    <name evidence="4" type="ORF">TCNE_LOCUS7213</name>
</gene>
<dbReference type="SMART" id="SM00360">
    <property type="entry name" value="RRM"/>
    <property type="match status" value="1"/>
</dbReference>
<sequence length="170" mass="19046">MSNNFLVACSGQSCSSSALQETKVNGGVGNLFTVLTTAEIMNCNRSYSGSPPRRRSRSPRRSGYGYSRYSPRRSRYNDGRDNPEPCACLGVFGMSLNTTERDLKRIFGEYGEIETVQLVYDRYSGRSRGFGFVYFQTTKEAMRAKEHLRDAVIDGMRVRVDFSVTKGAPT</sequence>
<keyword evidence="5" id="KW-1185">Reference proteome</keyword>
<dbReference type="SUPFAM" id="SSF54928">
    <property type="entry name" value="RNA-binding domain, RBD"/>
    <property type="match status" value="1"/>
</dbReference>
<reference evidence="6" key="1">
    <citation type="submission" date="2016-06" db="UniProtKB">
        <authorList>
            <consortium name="WormBaseParasite"/>
        </authorList>
    </citation>
    <scope>IDENTIFICATION</scope>
</reference>
<evidence type="ECO:0000259" key="3">
    <source>
        <dbReference type="PROSITE" id="PS50102"/>
    </source>
</evidence>
<dbReference type="PANTHER" id="PTHR48034">
    <property type="entry name" value="TRANSFORMER-2 SEX-DETERMINING PROTEIN-RELATED"/>
    <property type="match status" value="1"/>
</dbReference>
<evidence type="ECO:0000313" key="5">
    <source>
        <dbReference type="Proteomes" id="UP000050794"/>
    </source>
</evidence>
<organism evidence="5 6">
    <name type="scientific">Toxocara canis</name>
    <name type="common">Canine roundworm</name>
    <dbReference type="NCBI Taxonomy" id="6265"/>
    <lineage>
        <taxon>Eukaryota</taxon>
        <taxon>Metazoa</taxon>
        <taxon>Ecdysozoa</taxon>
        <taxon>Nematoda</taxon>
        <taxon>Chromadorea</taxon>
        <taxon>Rhabditida</taxon>
        <taxon>Spirurina</taxon>
        <taxon>Ascaridomorpha</taxon>
        <taxon>Ascaridoidea</taxon>
        <taxon>Toxocaridae</taxon>
        <taxon>Toxocara</taxon>
    </lineage>
</organism>
<dbReference type="Proteomes" id="UP000050794">
    <property type="component" value="Unassembled WGS sequence"/>
</dbReference>
<feature type="region of interest" description="Disordered" evidence="2">
    <location>
        <begin position="45"/>
        <end position="78"/>
    </location>
</feature>
<reference evidence="4 5" key="2">
    <citation type="submission" date="2018-11" db="EMBL/GenBank/DDBJ databases">
        <authorList>
            <consortium name="Pathogen Informatics"/>
        </authorList>
    </citation>
    <scope>NUCLEOTIDE SEQUENCE [LARGE SCALE GENOMIC DNA]</scope>
</reference>
<evidence type="ECO:0000313" key="6">
    <source>
        <dbReference type="WBParaSite" id="TCNE_0000721301-mRNA-1"/>
    </source>
</evidence>
<protein>
    <submittedName>
        <fullName evidence="6">RRM domain-containing protein</fullName>
    </submittedName>
</protein>
<evidence type="ECO:0000256" key="1">
    <source>
        <dbReference type="PROSITE-ProRule" id="PRU00176"/>
    </source>
</evidence>
<dbReference type="InterPro" id="IPR050441">
    <property type="entry name" value="RBM"/>
</dbReference>
<dbReference type="InterPro" id="IPR000504">
    <property type="entry name" value="RRM_dom"/>
</dbReference>
<dbReference type="CDD" id="cd12363">
    <property type="entry name" value="RRM_TRA2"/>
    <property type="match status" value="1"/>
</dbReference>
<dbReference type="Pfam" id="PF00076">
    <property type="entry name" value="RRM_1"/>
    <property type="match status" value="1"/>
</dbReference>
<dbReference type="PROSITE" id="PS50102">
    <property type="entry name" value="RRM"/>
    <property type="match status" value="1"/>
</dbReference>